<dbReference type="CDD" id="cd04301">
    <property type="entry name" value="NAT_SF"/>
    <property type="match status" value="1"/>
</dbReference>
<comment type="caution">
    <text evidence="5">The sequence shown here is derived from an EMBL/GenBank/DDBJ whole genome shotgun (WGS) entry which is preliminary data.</text>
</comment>
<dbReference type="PROSITE" id="PS51186">
    <property type="entry name" value="GNAT"/>
    <property type="match status" value="1"/>
</dbReference>
<evidence type="ECO:0000259" key="4">
    <source>
        <dbReference type="PROSITE" id="PS51186"/>
    </source>
</evidence>
<evidence type="ECO:0000313" key="5">
    <source>
        <dbReference type="EMBL" id="RKH65131.1"/>
    </source>
</evidence>
<dbReference type="Pfam" id="PF00583">
    <property type="entry name" value="Acetyltransf_1"/>
    <property type="match status" value="1"/>
</dbReference>
<dbReference type="InterPro" id="IPR016181">
    <property type="entry name" value="Acyl_CoA_acyltransferase"/>
</dbReference>
<sequence length="218" mass="23347">MPPWSRWPRCPGPSRWAVGPGRASGWRPRSRSGPSTHSKPGREGRRPVDTALTPPPFALQVGASVTDAELATLLDEVFVEAGHTSPHVAARLFAPDRVRARGTLIAAREPGTGVLLGMVILVAPGAASRQIARDDEAEFHLLAVHPEARGRGIARALVDAGLQLARTRGWSRLVLSTQPQMTGAQSLYAGAGFVRAPDRDWSSPTSRYLAFTLQLEAA</sequence>
<dbReference type="PANTHER" id="PTHR43877:SF2">
    <property type="entry name" value="AMINOALKYLPHOSPHONATE N-ACETYLTRANSFERASE-RELATED"/>
    <property type="match status" value="1"/>
</dbReference>
<dbReference type="Gene3D" id="3.40.630.30">
    <property type="match status" value="1"/>
</dbReference>
<dbReference type="InterPro" id="IPR000182">
    <property type="entry name" value="GNAT_dom"/>
</dbReference>
<feature type="domain" description="N-acetyltransferase" evidence="4">
    <location>
        <begin position="60"/>
        <end position="214"/>
    </location>
</feature>
<feature type="compositionally biased region" description="Low complexity" evidence="3">
    <location>
        <begin position="19"/>
        <end position="35"/>
    </location>
</feature>
<gene>
    <name evidence="5" type="ORF">D7X96_24300</name>
</gene>
<accession>A0A3A8QC34</accession>
<proteinExistence type="predicted"/>
<protein>
    <submittedName>
        <fullName evidence="5">GNAT family N-acetyltransferase</fullName>
    </submittedName>
</protein>
<feature type="region of interest" description="Disordered" evidence="3">
    <location>
        <begin position="1"/>
        <end position="55"/>
    </location>
</feature>
<dbReference type="Proteomes" id="UP000282656">
    <property type="component" value="Unassembled WGS sequence"/>
</dbReference>
<dbReference type="EMBL" id="RAWM01000075">
    <property type="protein sequence ID" value="RKH65131.1"/>
    <property type="molecule type" value="Genomic_DNA"/>
</dbReference>
<evidence type="ECO:0000256" key="2">
    <source>
        <dbReference type="ARBA" id="ARBA00023315"/>
    </source>
</evidence>
<name>A0A3A8QC34_9BACT</name>
<keyword evidence="6" id="KW-1185">Reference proteome</keyword>
<reference evidence="6" key="1">
    <citation type="submission" date="2018-09" db="EMBL/GenBank/DDBJ databases">
        <authorList>
            <person name="Livingstone P.G."/>
            <person name="Whitworth D.E."/>
        </authorList>
    </citation>
    <scope>NUCLEOTIDE SEQUENCE [LARGE SCALE GENOMIC DNA]</scope>
    <source>
        <strain evidence="6">AB047A</strain>
    </source>
</reference>
<dbReference type="PANTHER" id="PTHR43877">
    <property type="entry name" value="AMINOALKYLPHOSPHONATE N-ACETYLTRANSFERASE-RELATED-RELATED"/>
    <property type="match status" value="1"/>
</dbReference>
<evidence type="ECO:0000256" key="3">
    <source>
        <dbReference type="SAM" id="MobiDB-lite"/>
    </source>
</evidence>
<evidence type="ECO:0000256" key="1">
    <source>
        <dbReference type="ARBA" id="ARBA00022679"/>
    </source>
</evidence>
<evidence type="ECO:0000313" key="6">
    <source>
        <dbReference type="Proteomes" id="UP000282656"/>
    </source>
</evidence>
<organism evidence="5 6">
    <name type="scientific">Corallococcus interemptor</name>
    <dbReference type="NCBI Taxonomy" id="2316720"/>
    <lineage>
        <taxon>Bacteria</taxon>
        <taxon>Pseudomonadati</taxon>
        <taxon>Myxococcota</taxon>
        <taxon>Myxococcia</taxon>
        <taxon>Myxococcales</taxon>
        <taxon>Cystobacterineae</taxon>
        <taxon>Myxococcaceae</taxon>
        <taxon>Corallococcus</taxon>
    </lineage>
</organism>
<keyword evidence="1 5" id="KW-0808">Transferase</keyword>
<dbReference type="GO" id="GO:0016747">
    <property type="term" value="F:acyltransferase activity, transferring groups other than amino-acyl groups"/>
    <property type="evidence" value="ECO:0007669"/>
    <property type="project" value="InterPro"/>
</dbReference>
<dbReference type="SUPFAM" id="SSF55729">
    <property type="entry name" value="Acyl-CoA N-acyltransferases (Nat)"/>
    <property type="match status" value="1"/>
</dbReference>
<dbReference type="InterPro" id="IPR050832">
    <property type="entry name" value="Bact_Acetyltransf"/>
</dbReference>
<keyword evidence="2" id="KW-0012">Acyltransferase</keyword>
<dbReference type="AlphaFoldDB" id="A0A3A8QC34"/>